<evidence type="ECO:0000313" key="11">
    <source>
        <dbReference type="EMBL" id="MBB5292469.1"/>
    </source>
</evidence>
<keyword evidence="2 8" id="KW-0808">Transferase</keyword>
<dbReference type="SUPFAM" id="SSF81301">
    <property type="entry name" value="Nucleotidyltransferase"/>
    <property type="match status" value="1"/>
</dbReference>
<accession>A0A7W8MHA5</accession>
<dbReference type="EMBL" id="JACHFZ010000004">
    <property type="protein sequence ID" value="MBB5292469.1"/>
    <property type="molecule type" value="Genomic_DNA"/>
</dbReference>
<reference evidence="11 12" key="1">
    <citation type="submission" date="2020-08" db="EMBL/GenBank/DDBJ databases">
        <title>Genomic Encyclopedia of Type Strains, Phase IV (KMG-IV): sequencing the most valuable type-strain genomes for metagenomic binning, comparative biology and taxonomic classification.</title>
        <authorList>
            <person name="Goeker M."/>
        </authorList>
    </citation>
    <scope>NUCLEOTIDE SEQUENCE [LARGE SCALE GENOMIC DNA]</scope>
    <source>
        <strain evidence="11 12">DSM 25335</strain>
    </source>
</reference>
<dbReference type="AlphaFoldDB" id="A0A7W8MHA5"/>
<dbReference type="SUPFAM" id="SSF81891">
    <property type="entry name" value="Poly A polymerase C-terminal region-like"/>
    <property type="match status" value="1"/>
</dbReference>
<dbReference type="InterPro" id="IPR050264">
    <property type="entry name" value="Bact_CCA-adding_enz_type3_sf"/>
</dbReference>
<evidence type="ECO:0000259" key="9">
    <source>
        <dbReference type="Pfam" id="PF01743"/>
    </source>
</evidence>
<comment type="cofactor">
    <cofactor evidence="1">
        <name>Mg(2+)</name>
        <dbReference type="ChEBI" id="CHEBI:18420"/>
    </cofactor>
</comment>
<dbReference type="EC" id="2.7.7.19" evidence="11"/>
<feature type="domain" description="Poly A polymerase head" evidence="9">
    <location>
        <begin position="32"/>
        <end position="153"/>
    </location>
</feature>
<comment type="caution">
    <text evidence="11">The sequence shown here is derived from an EMBL/GenBank/DDBJ whole genome shotgun (WGS) entry which is preliminary data.</text>
</comment>
<evidence type="ECO:0000256" key="1">
    <source>
        <dbReference type="ARBA" id="ARBA00001946"/>
    </source>
</evidence>
<keyword evidence="7" id="KW-0460">Magnesium</keyword>
<dbReference type="PANTHER" id="PTHR46173:SF1">
    <property type="entry name" value="CCA TRNA NUCLEOTIDYLTRANSFERASE 1, MITOCHONDRIAL"/>
    <property type="match status" value="1"/>
</dbReference>
<dbReference type="GO" id="GO:1990817">
    <property type="term" value="F:poly(A) RNA polymerase activity"/>
    <property type="evidence" value="ECO:0007669"/>
    <property type="project" value="UniProtKB-EC"/>
</dbReference>
<organism evidence="11 12">
    <name type="scientific">Brevundimonas basaltis</name>
    <dbReference type="NCBI Taxonomy" id="472166"/>
    <lineage>
        <taxon>Bacteria</taxon>
        <taxon>Pseudomonadati</taxon>
        <taxon>Pseudomonadota</taxon>
        <taxon>Alphaproteobacteria</taxon>
        <taxon>Caulobacterales</taxon>
        <taxon>Caulobacteraceae</taxon>
        <taxon>Brevundimonas</taxon>
    </lineage>
</organism>
<keyword evidence="5" id="KW-0479">Metal-binding</keyword>
<name>A0A7W8MHA5_9CAUL</name>
<dbReference type="InterPro" id="IPR043519">
    <property type="entry name" value="NT_sf"/>
</dbReference>
<protein>
    <submittedName>
        <fullName evidence="11">Poly(A) polymerase</fullName>
        <ecNumber evidence="11">2.7.7.19</ecNumber>
    </submittedName>
</protein>
<dbReference type="Proteomes" id="UP000566663">
    <property type="component" value="Unassembled WGS sequence"/>
</dbReference>
<dbReference type="Gene3D" id="3.30.460.10">
    <property type="entry name" value="Beta Polymerase, domain 2"/>
    <property type="match status" value="1"/>
</dbReference>
<dbReference type="Gene3D" id="1.10.3090.10">
    <property type="entry name" value="cca-adding enzyme, domain 2"/>
    <property type="match status" value="1"/>
</dbReference>
<evidence type="ECO:0000256" key="8">
    <source>
        <dbReference type="RuleBase" id="RU003953"/>
    </source>
</evidence>
<evidence type="ECO:0000256" key="3">
    <source>
        <dbReference type="ARBA" id="ARBA00022694"/>
    </source>
</evidence>
<dbReference type="Pfam" id="PF01743">
    <property type="entry name" value="PolyA_pol"/>
    <property type="match status" value="1"/>
</dbReference>
<proteinExistence type="inferred from homology"/>
<dbReference type="GO" id="GO:0008033">
    <property type="term" value="P:tRNA processing"/>
    <property type="evidence" value="ECO:0007669"/>
    <property type="project" value="UniProtKB-KW"/>
</dbReference>
<keyword evidence="3" id="KW-0819">tRNA processing</keyword>
<dbReference type="GO" id="GO:0046872">
    <property type="term" value="F:metal ion binding"/>
    <property type="evidence" value="ECO:0007669"/>
    <property type="project" value="UniProtKB-KW"/>
</dbReference>
<dbReference type="InterPro" id="IPR002646">
    <property type="entry name" value="PolA_pol_head_dom"/>
</dbReference>
<evidence type="ECO:0000256" key="6">
    <source>
        <dbReference type="ARBA" id="ARBA00022741"/>
    </source>
</evidence>
<keyword evidence="8" id="KW-0694">RNA-binding</keyword>
<dbReference type="PANTHER" id="PTHR46173">
    <property type="entry name" value="CCA TRNA NUCLEOTIDYLTRANSFERASE 1, MITOCHONDRIAL"/>
    <property type="match status" value="1"/>
</dbReference>
<dbReference type="CDD" id="cd05398">
    <property type="entry name" value="NT_ClassII-CCAase"/>
    <property type="match status" value="1"/>
</dbReference>
<dbReference type="RefSeq" id="WP_343054883.1">
    <property type="nucleotide sequence ID" value="NZ_BAAAFF010000001.1"/>
</dbReference>
<keyword evidence="12" id="KW-1185">Reference proteome</keyword>
<comment type="similarity">
    <text evidence="8">Belongs to the tRNA nucleotidyltransferase/poly(A) polymerase family.</text>
</comment>
<dbReference type="InterPro" id="IPR032828">
    <property type="entry name" value="PolyA_RNA-bd"/>
</dbReference>
<evidence type="ECO:0000259" key="10">
    <source>
        <dbReference type="Pfam" id="PF12627"/>
    </source>
</evidence>
<feature type="domain" description="tRNA nucleotidyltransferase/poly(A) polymerase RNA and SrmB- binding" evidence="10">
    <location>
        <begin position="189"/>
        <end position="242"/>
    </location>
</feature>
<evidence type="ECO:0000256" key="2">
    <source>
        <dbReference type="ARBA" id="ARBA00022679"/>
    </source>
</evidence>
<dbReference type="Pfam" id="PF12627">
    <property type="entry name" value="PolyA_pol_RNAbd"/>
    <property type="match status" value="1"/>
</dbReference>
<evidence type="ECO:0000313" key="12">
    <source>
        <dbReference type="Proteomes" id="UP000566663"/>
    </source>
</evidence>
<dbReference type="GO" id="GO:0000049">
    <property type="term" value="F:tRNA binding"/>
    <property type="evidence" value="ECO:0007669"/>
    <property type="project" value="TreeGrafter"/>
</dbReference>
<keyword evidence="4 11" id="KW-0548">Nucleotidyltransferase</keyword>
<keyword evidence="6" id="KW-0547">Nucleotide-binding</keyword>
<sequence>MTARLSDQPWLTAPSTRAVMAALEAAGGIGCARFVGGCVRNALIGQPVADIDIATTLTPQETDRAIRAAGLKSVPTGIAHGTVTAVAERTPFEITTLRRDVSTDGRSATVAFTDDWAEDAARRDFRLNALYADAEGLVFDPTGEGVADALAGRIVFVGEPRTRIREDFLRILRFFRFHAWYGRGEPDAAALAACRSLAAGMTRLSAERVSSELMKLLSAPDPRTAVRAMAGAGVLEQILPEAELTPLFGAVVEQGGDAIARLMMLLPPEEAVVRDATTRLRFPNAARDRLAFAALALPAVRLSMSDRQAREALYRHGARAVADAVWRRWAAAPDKGDHARRLLALADGWRRPPLPVGGRDIARLGVEPGPETGRLLKAFEEAWIADDFPAAGHAERLAALVNAPRG</sequence>
<gene>
    <name evidence="11" type="ORF">HNQ67_001993</name>
</gene>
<evidence type="ECO:0000256" key="5">
    <source>
        <dbReference type="ARBA" id="ARBA00022723"/>
    </source>
</evidence>
<evidence type="ECO:0000256" key="4">
    <source>
        <dbReference type="ARBA" id="ARBA00022695"/>
    </source>
</evidence>
<dbReference type="GO" id="GO:0000166">
    <property type="term" value="F:nucleotide binding"/>
    <property type="evidence" value="ECO:0007669"/>
    <property type="project" value="UniProtKB-KW"/>
</dbReference>
<evidence type="ECO:0000256" key="7">
    <source>
        <dbReference type="ARBA" id="ARBA00022842"/>
    </source>
</evidence>